<organism evidence="2">
    <name type="scientific">Bacteroides faecis</name>
    <dbReference type="NCBI Taxonomy" id="674529"/>
    <lineage>
        <taxon>Bacteria</taxon>
        <taxon>Pseudomonadati</taxon>
        <taxon>Bacteroidota</taxon>
        <taxon>Bacteroidia</taxon>
        <taxon>Bacteroidales</taxon>
        <taxon>Bacteroidaceae</taxon>
        <taxon>Bacteroides</taxon>
    </lineage>
</organism>
<name>A0A6N2X635_9BACE</name>
<dbReference type="EMBL" id="CACRSZ010000085">
    <property type="protein sequence ID" value="VYT49709.1"/>
    <property type="molecule type" value="Genomic_DNA"/>
</dbReference>
<keyword evidence="1" id="KW-1133">Transmembrane helix</keyword>
<evidence type="ECO:0000256" key="1">
    <source>
        <dbReference type="SAM" id="Phobius"/>
    </source>
</evidence>
<dbReference type="AlphaFoldDB" id="A0A6N2X635"/>
<keyword evidence="1" id="KW-0472">Membrane</keyword>
<feature type="transmembrane region" description="Helical" evidence="1">
    <location>
        <begin position="87"/>
        <end position="109"/>
    </location>
</feature>
<feature type="transmembrane region" description="Helical" evidence="1">
    <location>
        <begin position="56"/>
        <end position="75"/>
    </location>
</feature>
<reference evidence="2" key="1">
    <citation type="submission" date="2019-11" db="EMBL/GenBank/DDBJ databases">
        <authorList>
            <person name="Feng L."/>
        </authorList>
    </citation>
    <scope>NUCLEOTIDE SEQUENCE</scope>
    <source>
        <strain evidence="2">BfaecisLFYP10</strain>
    </source>
</reference>
<keyword evidence="1" id="KW-0812">Transmembrane</keyword>
<evidence type="ECO:0000313" key="2">
    <source>
        <dbReference type="EMBL" id="VYT49709.1"/>
    </source>
</evidence>
<feature type="transmembrane region" description="Helical" evidence="1">
    <location>
        <begin position="12"/>
        <end position="35"/>
    </location>
</feature>
<feature type="transmembrane region" description="Helical" evidence="1">
    <location>
        <begin position="144"/>
        <end position="164"/>
    </location>
</feature>
<dbReference type="RefSeq" id="WP_156730479.1">
    <property type="nucleotide sequence ID" value="NZ_CACRSZ010000085.1"/>
</dbReference>
<feature type="transmembrane region" description="Helical" evidence="1">
    <location>
        <begin position="121"/>
        <end position="138"/>
    </location>
</feature>
<sequence>MATLPDLSDLPVIAGIIASTVFATYAVISLIMRPYESPQYVTAKMKSTVNHRYIQSRRLLAVVYIALAIAGWFVVPPLVTASADDRLPFVCLVCVSLFFALHAEVLVGLCLPDRVVWRKRILWFVPLAVMCGVCLAWPQTATPLAYIQLCLLLLLIGYYTPAFFKEYADLTFFCGEDMCNGDPEDDFLPESLPWISRLYVALLLLAVGSAVGCFAPRVWYAWLLFALYIAYVVWFINRVVSTYTVYSKKIKQMMG</sequence>
<feature type="transmembrane region" description="Helical" evidence="1">
    <location>
        <begin position="225"/>
        <end position="246"/>
    </location>
</feature>
<gene>
    <name evidence="2" type="ORF">BFLFYP10_03915</name>
</gene>
<accession>A0A6N2X635</accession>
<feature type="transmembrane region" description="Helical" evidence="1">
    <location>
        <begin position="198"/>
        <end position="219"/>
    </location>
</feature>
<proteinExistence type="predicted"/>
<protein>
    <submittedName>
        <fullName evidence="2">Uncharacterized protein</fullName>
    </submittedName>
</protein>